<dbReference type="RefSeq" id="WP_343973889.1">
    <property type="nucleotide sequence ID" value="NZ_BAAAJG010000005.1"/>
</dbReference>
<keyword evidence="1" id="KW-0547">Nucleotide-binding</keyword>
<feature type="domain" description="ATP-grasp" evidence="2">
    <location>
        <begin position="143"/>
        <end position="329"/>
    </location>
</feature>
<evidence type="ECO:0000313" key="3">
    <source>
        <dbReference type="EMBL" id="MFD1534021.1"/>
    </source>
</evidence>
<dbReference type="EMBL" id="JBHUCP010000028">
    <property type="protein sequence ID" value="MFD1534021.1"/>
    <property type="molecule type" value="Genomic_DNA"/>
</dbReference>
<comment type="caution">
    <text evidence="3">The sequence shown here is derived from an EMBL/GenBank/DDBJ whole genome shotgun (WGS) entry which is preliminary data.</text>
</comment>
<name>A0ABW4FUA1_9PSEU</name>
<dbReference type="InterPro" id="IPR048936">
    <property type="entry name" value="MvdD-like_ATPgrasp"/>
</dbReference>
<keyword evidence="1" id="KW-0067">ATP-binding</keyword>
<evidence type="ECO:0000256" key="1">
    <source>
        <dbReference type="PROSITE-ProRule" id="PRU00409"/>
    </source>
</evidence>
<accession>A0ABW4FUA1</accession>
<evidence type="ECO:0000313" key="4">
    <source>
        <dbReference type="Proteomes" id="UP001597145"/>
    </source>
</evidence>
<organism evidence="3 4">
    <name type="scientific">Pseudonocardia aurantiaca</name>
    <dbReference type="NCBI Taxonomy" id="75290"/>
    <lineage>
        <taxon>Bacteria</taxon>
        <taxon>Bacillati</taxon>
        <taxon>Actinomycetota</taxon>
        <taxon>Actinomycetes</taxon>
        <taxon>Pseudonocardiales</taxon>
        <taxon>Pseudonocardiaceae</taxon>
        <taxon>Pseudonocardia</taxon>
    </lineage>
</organism>
<gene>
    <name evidence="3" type="ORF">ACFSCY_31840</name>
</gene>
<protein>
    <submittedName>
        <fullName evidence="3">MvdC/MvdD family ATP grasp protein</fullName>
    </submittedName>
</protein>
<dbReference type="PANTHER" id="PTHR21621:SF0">
    <property type="entry name" value="BETA-CITRYLGLUTAMATE SYNTHASE B-RELATED"/>
    <property type="match status" value="1"/>
</dbReference>
<dbReference type="PANTHER" id="PTHR21621">
    <property type="entry name" value="RIBOSOMAL PROTEIN S6 MODIFICATION PROTEIN"/>
    <property type="match status" value="1"/>
</dbReference>
<reference evidence="4" key="1">
    <citation type="journal article" date="2019" name="Int. J. Syst. Evol. Microbiol.">
        <title>The Global Catalogue of Microorganisms (GCM) 10K type strain sequencing project: providing services to taxonomists for standard genome sequencing and annotation.</title>
        <authorList>
            <consortium name="The Broad Institute Genomics Platform"/>
            <consortium name="The Broad Institute Genome Sequencing Center for Infectious Disease"/>
            <person name="Wu L."/>
            <person name="Ma J."/>
        </authorList>
    </citation>
    <scope>NUCLEOTIDE SEQUENCE [LARGE SCALE GENOMIC DNA]</scope>
    <source>
        <strain evidence="4">JCM 12165</strain>
    </source>
</reference>
<dbReference type="Pfam" id="PF21068">
    <property type="entry name" value="ATPgraspMvdD"/>
    <property type="match status" value="1"/>
</dbReference>
<keyword evidence="4" id="KW-1185">Reference proteome</keyword>
<dbReference type="InterPro" id="IPR011761">
    <property type="entry name" value="ATP-grasp"/>
</dbReference>
<dbReference type="Proteomes" id="UP001597145">
    <property type="component" value="Unassembled WGS sequence"/>
</dbReference>
<sequence>MPIATETVNPRSTTADTVLVMAGASDTTARQVAAALEKLHCRVWWFDTADFPQRAALSVELDGERWAGLLRGPAGSLELDRVGAVYMRRPGAFVPPVHLTEAERWHAAMESRYGIAGVLASLPVRWCNRPASSADAAYKARQLTDFATCGLAVPPTLVTTNPESVREFAAAHGPIVCKPVAVGVLHTDGGAVAVYTRLLTEADLADLSGLEYAPHLFQAYVPKLYEVRLTVVGEQFFAVRIDAGSPRSRVDWRTDYLALSYELTDTPPEVRAGVLNYLRSADLAYGAFDFVVTPEQEWVALECNPEGQWEWLAYETGAPIAEAIADYLTEGLT</sequence>
<dbReference type="Gene3D" id="3.30.470.20">
    <property type="entry name" value="ATP-grasp fold, B domain"/>
    <property type="match status" value="1"/>
</dbReference>
<proteinExistence type="predicted"/>
<evidence type="ECO:0000259" key="2">
    <source>
        <dbReference type="PROSITE" id="PS50975"/>
    </source>
</evidence>
<dbReference type="SUPFAM" id="SSF56059">
    <property type="entry name" value="Glutathione synthetase ATP-binding domain-like"/>
    <property type="match status" value="1"/>
</dbReference>
<dbReference type="PROSITE" id="PS50975">
    <property type="entry name" value="ATP_GRASP"/>
    <property type="match status" value="1"/>
</dbReference>